<accession>A0A133VSA9</accession>
<keyword evidence="3" id="KW-1185">Reference proteome</keyword>
<sequence>MRSDKSEAQPIMEPSPQTSFHQSSYDSQRNSSKSPPTNKSLLTTVLLGQPHREKRIISGESSGREVDYDPRIAIPRSPVKHFKKTIDI</sequence>
<dbReference type="EMBL" id="LHYO01000008">
    <property type="protein sequence ID" value="KXB09308.1"/>
    <property type="molecule type" value="Genomic_DNA"/>
</dbReference>
<protein>
    <submittedName>
        <fullName evidence="2">Uncharacterized protein</fullName>
    </submittedName>
</protein>
<name>A0A133VSA9_9EURY</name>
<feature type="region of interest" description="Disordered" evidence="1">
    <location>
        <begin position="1"/>
        <end position="64"/>
    </location>
</feature>
<organism evidence="2 3">
    <name type="scientific">candidate division MSBL1 archaeon SCGC-AAA833F18</name>
    <dbReference type="NCBI Taxonomy" id="1698257"/>
    <lineage>
        <taxon>Archaea</taxon>
        <taxon>Methanobacteriati</taxon>
        <taxon>Methanobacteriota</taxon>
        <taxon>candidate division MSBL1</taxon>
    </lineage>
</organism>
<reference evidence="2 3" key="1">
    <citation type="journal article" date="2016" name="Sci. Rep.">
        <title>Metabolic traits of an uncultured archaeal lineage -MSBL1- from brine pools of the Red Sea.</title>
        <authorList>
            <person name="Mwirichia R."/>
            <person name="Alam I."/>
            <person name="Rashid M."/>
            <person name="Vinu M."/>
            <person name="Ba-Alawi W."/>
            <person name="Anthony Kamau A."/>
            <person name="Kamanda Ngugi D."/>
            <person name="Goker M."/>
            <person name="Klenk H.P."/>
            <person name="Bajic V."/>
            <person name="Stingl U."/>
        </authorList>
    </citation>
    <scope>NUCLEOTIDE SEQUENCE [LARGE SCALE GENOMIC DNA]</scope>
    <source>
        <strain evidence="2">SCGC-AAA833F18</strain>
    </source>
</reference>
<gene>
    <name evidence="2" type="ORF">AKJ35_01000</name>
</gene>
<evidence type="ECO:0000313" key="3">
    <source>
        <dbReference type="Proteomes" id="UP000070399"/>
    </source>
</evidence>
<feature type="compositionally biased region" description="Polar residues" evidence="1">
    <location>
        <begin position="15"/>
        <end position="43"/>
    </location>
</feature>
<dbReference type="Proteomes" id="UP000070399">
    <property type="component" value="Unassembled WGS sequence"/>
</dbReference>
<evidence type="ECO:0000256" key="1">
    <source>
        <dbReference type="SAM" id="MobiDB-lite"/>
    </source>
</evidence>
<proteinExistence type="predicted"/>
<dbReference type="AlphaFoldDB" id="A0A133VSA9"/>
<evidence type="ECO:0000313" key="2">
    <source>
        <dbReference type="EMBL" id="KXB09308.1"/>
    </source>
</evidence>
<comment type="caution">
    <text evidence="2">The sequence shown here is derived from an EMBL/GenBank/DDBJ whole genome shotgun (WGS) entry which is preliminary data.</text>
</comment>